<comment type="caution">
    <text evidence="3">The sequence shown here is derived from an EMBL/GenBank/DDBJ whole genome shotgun (WGS) entry which is preliminary data.</text>
</comment>
<evidence type="ECO:0000259" key="2">
    <source>
        <dbReference type="Pfam" id="PF07811"/>
    </source>
</evidence>
<gene>
    <name evidence="3" type="ORF">GQ466_16450</name>
</gene>
<proteinExistence type="predicted"/>
<dbReference type="AlphaFoldDB" id="A0A6I4W827"/>
<dbReference type="EMBL" id="WUTW01000002">
    <property type="protein sequence ID" value="MXQ65621.1"/>
    <property type="molecule type" value="Genomic_DNA"/>
</dbReference>
<keyword evidence="4" id="KW-1185">Reference proteome</keyword>
<reference evidence="3 4" key="1">
    <citation type="submission" date="2019-12" db="EMBL/GenBank/DDBJ databases">
        <title>Nocardia macrotermitis sp. nov. and Nocardia aurantia sp. nov., isolated from the gut of the fungus growing-termite Macrotermes natalensis.</title>
        <authorList>
            <person name="Christine B."/>
            <person name="Rene B."/>
        </authorList>
    </citation>
    <scope>NUCLEOTIDE SEQUENCE [LARGE SCALE GENOMIC DNA]</scope>
    <source>
        <strain evidence="3 4">DSM 102126</strain>
    </source>
</reference>
<evidence type="ECO:0000313" key="3">
    <source>
        <dbReference type="EMBL" id="MXQ65621.1"/>
    </source>
</evidence>
<accession>A0A6I4W827</accession>
<dbReference type="InterPro" id="IPR012495">
    <property type="entry name" value="TadE-like_dom"/>
</dbReference>
<keyword evidence="1" id="KW-1133">Transmembrane helix</keyword>
<sequence>MSGRTKNSDRGSMALETVILAPVTLLGIVLVVAFGRATIAHGAVEAAARDAARQASLSRTVDDAQNSARTSALAALRRGDLRCAPQVDVNADGLNREPGERAVVTVTVVCTVDLADIALPGVPGSTTLRATFTSPIDPYRA</sequence>
<dbReference type="Pfam" id="PF07811">
    <property type="entry name" value="TadE"/>
    <property type="match status" value="1"/>
</dbReference>
<organism evidence="3 4">
    <name type="scientific">Actinomadura rayongensis</name>
    <dbReference type="NCBI Taxonomy" id="1429076"/>
    <lineage>
        <taxon>Bacteria</taxon>
        <taxon>Bacillati</taxon>
        <taxon>Actinomycetota</taxon>
        <taxon>Actinomycetes</taxon>
        <taxon>Streptosporangiales</taxon>
        <taxon>Thermomonosporaceae</taxon>
        <taxon>Actinomadura</taxon>
    </lineage>
</organism>
<dbReference type="Proteomes" id="UP000431901">
    <property type="component" value="Unassembled WGS sequence"/>
</dbReference>
<dbReference type="RefSeq" id="WP_161103693.1">
    <property type="nucleotide sequence ID" value="NZ_JBHLYI010000006.1"/>
</dbReference>
<protein>
    <submittedName>
        <fullName evidence="3">Pilus assembly protein</fullName>
    </submittedName>
</protein>
<evidence type="ECO:0000256" key="1">
    <source>
        <dbReference type="SAM" id="Phobius"/>
    </source>
</evidence>
<name>A0A6I4W827_9ACTN</name>
<keyword evidence="1" id="KW-0812">Transmembrane</keyword>
<keyword evidence="1" id="KW-0472">Membrane</keyword>
<evidence type="ECO:0000313" key="4">
    <source>
        <dbReference type="Proteomes" id="UP000431901"/>
    </source>
</evidence>
<feature type="domain" description="TadE-like" evidence="2">
    <location>
        <begin position="11"/>
        <end position="53"/>
    </location>
</feature>
<dbReference type="OrthoDB" id="4869119at2"/>
<feature type="transmembrane region" description="Helical" evidence="1">
    <location>
        <begin position="12"/>
        <end position="34"/>
    </location>
</feature>